<dbReference type="EMBL" id="CP144750">
    <property type="protein sequence ID" value="WVZ81613.1"/>
    <property type="molecule type" value="Genomic_DNA"/>
</dbReference>
<evidence type="ECO:0000313" key="2">
    <source>
        <dbReference type="EMBL" id="WVZ81613.1"/>
    </source>
</evidence>
<sequence>MERRSATPRAGSGPRRARPSLLTSSLSLHCSSSPSSRFPAATFPNLCSPRDDPQPLGTSERPRLASSCSGRMDGAVGRKRDLEEALLRIVHEHHHQSLCQAGEEGCPEEHGAVRRSSRGHGRRSEKRIDREACALLGTIAWSLEISRTGCRSWTLTVKVSTRP</sequence>
<name>A0AAQ3X0Q0_PASNO</name>
<dbReference type="Proteomes" id="UP001341281">
    <property type="component" value="Chromosome 06"/>
</dbReference>
<feature type="compositionally biased region" description="Low complexity" evidence="1">
    <location>
        <begin position="8"/>
        <end position="39"/>
    </location>
</feature>
<keyword evidence="3" id="KW-1185">Reference proteome</keyword>
<reference evidence="2 3" key="1">
    <citation type="submission" date="2024-02" db="EMBL/GenBank/DDBJ databases">
        <title>High-quality chromosome-scale genome assembly of Pensacola bahiagrass (Paspalum notatum Flugge var. saurae).</title>
        <authorList>
            <person name="Vega J.M."/>
            <person name="Podio M."/>
            <person name="Orjuela J."/>
            <person name="Siena L.A."/>
            <person name="Pessino S.C."/>
            <person name="Combes M.C."/>
            <person name="Mariac C."/>
            <person name="Albertini E."/>
            <person name="Pupilli F."/>
            <person name="Ortiz J.P.A."/>
            <person name="Leblanc O."/>
        </authorList>
    </citation>
    <scope>NUCLEOTIDE SEQUENCE [LARGE SCALE GENOMIC DNA]</scope>
    <source>
        <strain evidence="2">R1</strain>
        <tissue evidence="2">Leaf</tissue>
    </source>
</reference>
<protein>
    <submittedName>
        <fullName evidence="2">Uncharacterized protein</fullName>
    </submittedName>
</protein>
<proteinExistence type="predicted"/>
<evidence type="ECO:0000313" key="3">
    <source>
        <dbReference type="Proteomes" id="UP001341281"/>
    </source>
</evidence>
<organism evidence="2 3">
    <name type="scientific">Paspalum notatum var. saurae</name>
    <dbReference type="NCBI Taxonomy" id="547442"/>
    <lineage>
        <taxon>Eukaryota</taxon>
        <taxon>Viridiplantae</taxon>
        <taxon>Streptophyta</taxon>
        <taxon>Embryophyta</taxon>
        <taxon>Tracheophyta</taxon>
        <taxon>Spermatophyta</taxon>
        <taxon>Magnoliopsida</taxon>
        <taxon>Liliopsida</taxon>
        <taxon>Poales</taxon>
        <taxon>Poaceae</taxon>
        <taxon>PACMAD clade</taxon>
        <taxon>Panicoideae</taxon>
        <taxon>Andropogonodae</taxon>
        <taxon>Paspaleae</taxon>
        <taxon>Paspalinae</taxon>
        <taxon>Paspalum</taxon>
    </lineage>
</organism>
<gene>
    <name evidence="2" type="ORF">U9M48_028968</name>
</gene>
<evidence type="ECO:0000256" key="1">
    <source>
        <dbReference type="SAM" id="MobiDB-lite"/>
    </source>
</evidence>
<feature type="compositionally biased region" description="Basic residues" evidence="1">
    <location>
        <begin position="113"/>
        <end position="125"/>
    </location>
</feature>
<feature type="region of interest" description="Disordered" evidence="1">
    <location>
        <begin position="100"/>
        <end position="126"/>
    </location>
</feature>
<dbReference type="AlphaFoldDB" id="A0AAQ3X0Q0"/>
<feature type="region of interest" description="Disordered" evidence="1">
    <location>
        <begin position="1"/>
        <end position="75"/>
    </location>
</feature>
<accession>A0AAQ3X0Q0</accession>